<comment type="similarity">
    <text evidence="7 8">Belongs to the class I-like SAM-binding methyltransferase superfamily. C5-methyltransferase family.</text>
</comment>
<dbReference type="CDD" id="cd00315">
    <property type="entry name" value="Cyt_C5_DNA_methylase"/>
    <property type="match status" value="1"/>
</dbReference>
<dbReference type="InterPro" id="IPR050390">
    <property type="entry name" value="C5-Methyltransferase"/>
</dbReference>
<evidence type="ECO:0000313" key="9">
    <source>
        <dbReference type="EMBL" id="AAU87368.1"/>
    </source>
</evidence>
<dbReference type="SUPFAM" id="SSF53335">
    <property type="entry name" value="S-adenosyl-L-methionine-dependent methyltransferases"/>
    <property type="match status" value="1"/>
</dbReference>
<keyword evidence="5" id="KW-0680">Restriction system</keyword>
<evidence type="ECO:0000256" key="4">
    <source>
        <dbReference type="ARBA" id="ARBA00022691"/>
    </source>
</evidence>
<keyword evidence="4 7" id="KW-0949">S-adenosyl-L-methionine</keyword>
<feature type="active site" evidence="7">
    <location>
        <position position="79"/>
    </location>
</feature>
<reference evidence="9" key="1">
    <citation type="journal article" date="2005" name="Biochim. Biophys. Acta">
        <title>MnlI--The member of H-N-H subtype of Type IIS restriction endonucleases.</title>
        <authorList>
            <person name="Kriukiene E."/>
            <person name="Lubiene J."/>
            <person name="Lagunavicius A."/>
            <person name="Lubys A."/>
        </authorList>
    </citation>
    <scope>NUCLEOTIDE SEQUENCE</scope>
</reference>
<dbReference type="GO" id="GO:0032259">
    <property type="term" value="P:methylation"/>
    <property type="evidence" value="ECO:0007669"/>
    <property type="project" value="UniProtKB-KW"/>
</dbReference>
<organism evidence="9">
    <name type="scientific">Moraxella nonliquefaciens</name>
    <dbReference type="NCBI Taxonomy" id="478"/>
    <lineage>
        <taxon>Bacteria</taxon>
        <taxon>Pseudomonadati</taxon>
        <taxon>Pseudomonadota</taxon>
        <taxon>Gammaproteobacteria</taxon>
        <taxon>Moraxellales</taxon>
        <taxon>Moraxellaceae</taxon>
        <taxon>Moraxella</taxon>
    </lineage>
</organism>
<evidence type="ECO:0000256" key="7">
    <source>
        <dbReference type="PROSITE-ProRule" id="PRU01016"/>
    </source>
</evidence>
<name>Q538B4_MORNO</name>
<dbReference type="InterPro" id="IPR031303">
    <property type="entry name" value="C5_meth_CS"/>
</dbReference>
<accession>Q538B4</accession>
<proteinExistence type="inferred from homology"/>
<dbReference type="PRINTS" id="PR00105">
    <property type="entry name" value="C5METTRFRASE"/>
</dbReference>
<dbReference type="Gene3D" id="3.40.50.150">
    <property type="entry name" value="Vaccinia Virus protein VP39"/>
    <property type="match status" value="1"/>
</dbReference>
<dbReference type="NCBIfam" id="TIGR00675">
    <property type="entry name" value="dcm"/>
    <property type="match status" value="1"/>
</dbReference>
<dbReference type="GO" id="GO:0044027">
    <property type="term" value="P:negative regulation of gene expression via chromosomal CpG island methylation"/>
    <property type="evidence" value="ECO:0007669"/>
    <property type="project" value="TreeGrafter"/>
</dbReference>
<dbReference type="PANTHER" id="PTHR10629">
    <property type="entry name" value="CYTOSINE-SPECIFIC METHYLTRANSFERASE"/>
    <property type="match status" value="1"/>
</dbReference>
<dbReference type="PANTHER" id="PTHR10629:SF52">
    <property type="entry name" value="DNA (CYTOSINE-5)-METHYLTRANSFERASE 1"/>
    <property type="match status" value="1"/>
</dbReference>
<evidence type="ECO:0000256" key="2">
    <source>
        <dbReference type="ARBA" id="ARBA00022603"/>
    </source>
</evidence>
<dbReference type="EMBL" id="AY615524">
    <property type="protein sequence ID" value="AAU87368.1"/>
    <property type="molecule type" value="Genomic_DNA"/>
</dbReference>
<evidence type="ECO:0000256" key="3">
    <source>
        <dbReference type="ARBA" id="ARBA00022679"/>
    </source>
</evidence>
<keyword evidence="2 7" id="KW-0489">Methyltransferase</keyword>
<dbReference type="AlphaFoldDB" id="Q538B4"/>
<protein>
    <recommendedName>
        <fullName evidence="1">DNA (cytosine-5-)-methyltransferase</fullName>
        <ecNumber evidence="1">2.1.1.37</ecNumber>
    </recommendedName>
</protein>
<dbReference type="EC" id="2.1.1.37" evidence="1"/>
<dbReference type="GO" id="GO:0009307">
    <property type="term" value="P:DNA restriction-modification system"/>
    <property type="evidence" value="ECO:0007669"/>
    <property type="project" value="UniProtKB-KW"/>
</dbReference>
<dbReference type="GO" id="GO:0003886">
    <property type="term" value="F:DNA (cytosine-5-)-methyltransferase activity"/>
    <property type="evidence" value="ECO:0007669"/>
    <property type="project" value="UniProtKB-EC"/>
</dbReference>
<sequence>MNILDLFCGAGGLSYGFEQAGFNAVLGVDFNEKALDTYQKNHKNSQILCGDLTSCELKDEIVKIAKTNNVRAVLGGPPCQGFSLKGKKLGMNDSRNFLFQEYLEIVRQVNPDFIVMENVKALTNKTNEYFLTQILTGLKSMGYFVNYQVLNAKDYGVPQSRERIFIIATKNQPFDFDAIAKQPKVTVEQAISDLNFLESGEGDFLQTYPNKPQSHYQQQMRQNSSLLYNHQATNHSSVALQKLAMIPPEGDKTSLPAHLKGRQKFDTTWGRLKWQSVSPTIDTRFDTPSNGCNSHPTLHRAITPREAARLQSFSDDFVFYGKKTEICKQIGNAVPPRLAHQIALAIKNLLN</sequence>
<dbReference type="Pfam" id="PF00145">
    <property type="entry name" value="DNA_methylase"/>
    <property type="match status" value="1"/>
</dbReference>
<comment type="catalytic activity">
    <reaction evidence="6">
        <text>a 2'-deoxycytidine in DNA + S-adenosyl-L-methionine = a 5-methyl-2'-deoxycytidine in DNA + S-adenosyl-L-homocysteine + H(+)</text>
        <dbReference type="Rhea" id="RHEA:13681"/>
        <dbReference type="Rhea" id="RHEA-COMP:11369"/>
        <dbReference type="Rhea" id="RHEA-COMP:11370"/>
        <dbReference type="ChEBI" id="CHEBI:15378"/>
        <dbReference type="ChEBI" id="CHEBI:57856"/>
        <dbReference type="ChEBI" id="CHEBI:59789"/>
        <dbReference type="ChEBI" id="CHEBI:85452"/>
        <dbReference type="ChEBI" id="CHEBI:85454"/>
        <dbReference type="EC" id="2.1.1.37"/>
    </reaction>
</comment>
<evidence type="ECO:0000256" key="1">
    <source>
        <dbReference type="ARBA" id="ARBA00011975"/>
    </source>
</evidence>
<dbReference type="GO" id="GO:0003677">
    <property type="term" value="F:DNA binding"/>
    <property type="evidence" value="ECO:0007669"/>
    <property type="project" value="TreeGrafter"/>
</dbReference>
<evidence type="ECO:0000256" key="5">
    <source>
        <dbReference type="ARBA" id="ARBA00022747"/>
    </source>
</evidence>
<evidence type="ECO:0000256" key="6">
    <source>
        <dbReference type="ARBA" id="ARBA00047422"/>
    </source>
</evidence>
<evidence type="ECO:0000256" key="8">
    <source>
        <dbReference type="RuleBase" id="RU000416"/>
    </source>
</evidence>
<dbReference type="REBASE" id="4596">
    <property type="entry name" value="M2.MnlI"/>
</dbReference>
<dbReference type="InterPro" id="IPR001525">
    <property type="entry name" value="C5_MeTfrase"/>
</dbReference>
<dbReference type="PROSITE" id="PS00095">
    <property type="entry name" value="C5_MTASE_2"/>
    <property type="match status" value="1"/>
</dbReference>
<dbReference type="InterPro" id="IPR029063">
    <property type="entry name" value="SAM-dependent_MTases_sf"/>
</dbReference>
<dbReference type="Gene3D" id="3.90.120.10">
    <property type="entry name" value="DNA Methylase, subunit A, domain 2"/>
    <property type="match status" value="1"/>
</dbReference>
<gene>
    <name evidence="9" type="primary">mnlIM1</name>
</gene>
<dbReference type="PROSITE" id="PS51679">
    <property type="entry name" value="SAM_MT_C5"/>
    <property type="match status" value="1"/>
</dbReference>
<keyword evidence="3 7" id="KW-0808">Transferase</keyword>